<reference evidence="2" key="1">
    <citation type="journal article" date="2019" name="Sci. Rep.">
        <title>Draft genome of Tanacetum cinerariifolium, the natural source of mosquito coil.</title>
        <authorList>
            <person name="Yamashiro T."/>
            <person name="Shiraishi A."/>
            <person name="Satake H."/>
            <person name="Nakayama K."/>
        </authorList>
    </citation>
    <scope>NUCLEOTIDE SEQUENCE</scope>
</reference>
<evidence type="ECO:0000313" key="2">
    <source>
        <dbReference type="EMBL" id="GEU70451.1"/>
    </source>
</evidence>
<dbReference type="PANTHER" id="PTHR31286">
    <property type="entry name" value="GLYCINE-RICH CELL WALL STRUCTURAL PROTEIN 1.8-LIKE"/>
    <property type="match status" value="1"/>
</dbReference>
<gene>
    <name evidence="2" type="ORF">Tci_042429</name>
</gene>
<name>A0A6L2M911_TANCI</name>
<sequence length="277" mass="30887">MTAFSEDGLSVIATKLSTPLMLDSYTSDMCMHSWGSLNYARAMIELRADVELKDTILVVMPKLVGERFFMCTIRVECDWKPPRCLSFKVFGHVLDECPKKIISDVVKNPRQATQGVQAVPNVGFKSVKQVYKPVSNKNGVNTSDKIDKLERQILDDKLMFVDDDGNLLVPTGNVDSDSEVKVVFDDTVNLMASTSFEGVSDRGYGINSLLEQWRMTKQDDHYDSYDDDLARGRQDIRTHAQAFGVPIAPPNANANHKDHASLSHDDSCSKSNVSDMV</sequence>
<organism evidence="2">
    <name type="scientific">Tanacetum cinerariifolium</name>
    <name type="common">Dalmatian daisy</name>
    <name type="synonym">Chrysanthemum cinerariifolium</name>
    <dbReference type="NCBI Taxonomy" id="118510"/>
    <lineage>
        <taxon>Eukaryota</taxon>
        <taxon>Viridiplantae</taxon>
        <taxon>Streptophyta</taxon>
        <taxon>Embryophyta</taxon>
        <taxon>Tracheophyta</taxon>
        <taxon>Spermatophyta</taxon>
        <taxon>Magnoliopsida</taxon>
        <taxon>eudicotyledons</taxon>
        <taxon>Gunneridae</taxon>
        <taxon>Pentapetalae</taxon>
        <taxon>asterids</taxon>
        <taxon>campanulids</taxon>
        <taxon>Asterales</taxon>
        <taxon>Asteraceae</taxon>
        <taxon>Asteroideae</taxon>
        <taxon>Anthemideae</taxon>
        <taxon>Anthemidinae</taxon>
        <taxon>Tanacetum</taxon>
    </lineage>
</organism>
<dbReference type="PANTHER" id="PTHR31286:SF99">
    <property type="entry name" value="DUF4283 DOMAIN-CONTAINING PROTEIN"/>
    <property type="match status" value="1"/>
</dbReference>
<comment type="caution">
    <text evidence="2">The sequence shown here is derived from an EMBL/GenBank/DDBJ whole genome shotgun (WGS) entry which is preliminary data.</text>
</comment>
<proteinExistence type="predicted"/>
<protein>
    <recommendedName>
        <fullName evidence="3">Zinc knuckle CX2CX4HX4C</fullName>
    </recommendedName>
</protein>
<evidence type="ECO:0008006" key="3">
    <source>
        <dbReference type="Google" id="ProtNLM"/>
    </source>
</evidence>
<evidence type="ECO:0000256" key="1">
    <source>
        <dbReference type="SAM" id="MobiDB-lite"/>
    </source>
</evidence>
<dbReference type="AlphaFoldDB" id="A0A6L2M911"/>
<dbReference type="InterPro" id="IPR040256">
    <property type="entry name" value="At4g02000-like"/>
</dbReference>
<feature type="compositionally biased region" description="Basic and acidic residues" evidence="1">
    <location>
        <begin position="255"/>
        <end position="268"/>
    </location>
</feature>
<dbReference type="EMBL" id="BKCJ010006115">
    <property type="protein sequence ID" value="GEU70451.1"/>
    <property type="molecule type" value="Genomic_DNA"/>
</dbReference>
<feature type="region of interest" description="Disordered" evidence="1">
    <location>
        <begin position="246"/>
        <end position="277"/>
    </location>
</feature>
<accession>A0A6L2M911</accession>